<dbReference type="RefSeq" id="WP_317545568.1">
    <property type="nucleotide sequence ID" value="NZ_JAWLKB010000031.1"/>
</dbReference>
<proteinExistence type="predicted"/>
<protein>
    <submittedName>
        <fullName evidence="1">Uncharacterized protein</fullName>
    </submittedName>
</protein>
<name>A0ABU4C3M1_RHOGO</name>
<evidence type="ECO:0000313" key="1">
    <source>
        <dbReference type="EMBL" id="MDV6271105.1"/>
    </source>
</evidence>
<sequence length="102" mass="10805">MSQRIPSLAERTKVAIELGIIEPGEVLTPLQQKKLAQTIQIAEAEEADEAEADASDPIPLIVKVHADLIEAGLSDLAAARIAAALAPDIWRANQGAAHARTH</sequence>
<organism evidence="1 2">
    <name type="scientific">Rhodococcus globerulus</name>
    <dbReference type="NCBI Taxonomy" id="33008"/>
    <lineage>
        <taxon>Bacteria</taxon>
        <taxon>Bacillati</taxon>
        <taxon>Actinomycetota</taxon>
        <taxon>Actinomycetes</taxon>
        <taxon>Mycobacteriales</taxon>
        <taxon>Nocardiaceae</taxon>
        <taxon>Rhodococcus</taxon>
    </lineage>
</organism>
<evidence type="ECO:0000313" key="2">
    <source>
        <dbReference type="Proteomes" id="UP001185927"/>
    </source>
</evidence>
<comment type="caution">
    <text evidence="1">The sequence shown here is derived from an EMBL/GenBank/DDBJ whole genome shotgun (WGS) entry which is preliminary data.</text>
</comment>
<accession>A0ABU4C3M1</accession>
<dbReference type="Proteomes" id="UP001185927">
    <property type="component" value="Unassembled WGS sequence"/>
</dbReference>
<reference evidence="1 2" key="1">
    <citation type="submission" date="2023-10" db="EMBL/GenBank/DDBJ databases">
        <title>Development of a sustainable strategy for remediation of hydrocarbon-contaminated territories based on the waste exchange concept.</title>
        <authorList>
            <person name="Krivoruchko A."/>
        </authorList>
    </citation>
    <scope>NUCLEOTIDE SEQUENCE [LARGE SCALE GENOMIC DNA]</scope>
    <source>
        <strain evidence="1 2">IEGM 1203</strain>
    </source>
</reference>
<dbReference type="EMBL" id="JAWLKB010000031">
    <property type="protein sequence ID" value="MDV6271105.1"/>
    <property type="molecule type" value="Genomic_DNA"/>
</dbReference>
<gene>
    <name evidence="1" type="ORF">R3Q16_31240</name>
</gene>
<keyword evidence="2" id="KW-1185">Reference proteome</keyword>